<name>A0ABY5S0B0_9BACL</name>
<dbReference type="InterPro" id="IPR029068">
    <property type="entry name" value="Glyas_Bleomycin-R_OHBP_Dase"/>
</dbReference>
<protein>
    <submittedName>
        <fullName evidence="1">VOC family protein</fullName>
    </submittedName>
</protein>
<evidence type="ECO:0000313" key="1">
    <source>
        <dbReference type="EMBL" id="UVI27276.1"/>
    </source>
</evidence>
<proteinExistence type="predicted"/>
<sequence>MKSNKENVSEEKAENITGKQEVMRKIITGPTILLVSNLTESRRYYNEVLGCEHDDCGHTSREGLFLLMYEANNAADVKPISSIPGGPPWDILVYTNSHDELLEEFKAKKAIIHTEIKVSDSGWKEFIIQDLDGYKIGFGG</sequence>
<dbReference type="SUPFAM" id="SSF54593">
    <property type="entry name" value="Glyoxalase/Bleomycin resistance protein/Dihydroxybiphenyl dioxygenase"/>
    <property type="match status" value="1"/>
</dbReference>
<accession>A0ABY5S0B0</accession>
<dbReference type="RefSeq" id="WP_258383361.1">
    <property type="nucleotide sequence ID" value="NZ_CP091430.1"/>
</dbReference>
<evidence type="ECO:0000313" key="2">
    <source>
        <dbReference type="Proteomes" id="UP001057877"/>
    </source>
</evidence>
<organism evidence="1 2">
    <name type="scientific">Paenibacillus spongiae</name>
    <dbReference type="NCBI Taxonomy" id="2909671"/>
    <lineage>
        <taxon>Bacteria</taxon>
        <taxon>Bacillati</taxon>
        <taxon>Bacillota</taxon>
        <taxon>Bacilli</taxon>
        <taxon>Bacillales</taxon>
        <taxon>Paenibacillaceae</taxon>
        <taxon>Paenibacillus</taxon>
    </lineage>
</organism>
<dbReference type="EMBL" id="CP091430">
    <property type="protein sequence ID" value="UVI27276.1"/>
    <property type="molecule type" value="Genomic_DNA"/>
</dbReference>
<dbReference type="CDD" id="cd06587">
    <property type="entry name" value="VOC"/>
    <property type="match status" value="1"/>
</dbReference>
<dbReference type="Gene3D" id="3.10.180.10">
    <property type="entry name" value="2,3-Dihydroxybiphenyl 1,2-Dioxygenase, domain 1"/>
    <property type="match status" value="1"/>
</dbReference>
<gene>
    <name evidence="1" type="ORF">L1F29_17490</name>
</gene>
<keyword evidence="2" id="KW-1185">Reference proteome</keyword>
<reference evidence="1" key="1">
    <citation type="submission" date="2022-01" db="EMBL/GenBank/DDBJ databases">
        <title>Paenibacillus spongiae sp. nov., isolated from marine sponge.</title>
        <authorList>
            <person name="Li Z."/>
            <person name="Zhang M."/>
        </authorList>
    </citation>
    <scope>NUCLEOTIDE SEQUENCE</scope>
    <source>
        <strain evidence="1">PHS-Z3</strain>
    </source>
</reference>
<dbReference type="Proteomes" id="UP001057877">
    <property type="component" value="Chromosome"/>
</dbReference>